<organism evidence="2 3">
    <name type="scientific">Photobacterium lipolyticum</name>
    <dbReference type="NCBI Taxonomy" id="266810"/>
    <lineage>
        <taxon>Bacteria</taxon>
        <taxon>Pseudomonadati</taxon>
        <taxon>Pseudomonadota</taxon>
        <taxon>Gammaproteobacteria</taxon>
        <taxon>Vibrionales</taxon>
        <taxon>Vibrionaceae</taxon>
        <taxon>Photobacterium</taxon>
    </lineage>
</organism>
<dbReference type="RefSeq" id="WP_107283568.1">
    <property type="nucleotide sequence ID" value="NZ_PYMC01000007.1"/>
</dbReference>
<feature type="signal peptide" evidence="1">
    <location>
        <begin position="1"/>
        <end position="24"/>
    </location>
</feature>
<evidence type="ECO:0008006" key="4">
    <source>
        <dbReference type="Google" id="ProtNLM"/>
    </source>
</evidence>
<name>A0A2T3MYG2_9GAMM</name>
<proteinExistence type="predicted"/>
<reference evidence="2 3" key="1">
    <citation type="submission" date="2018-03" db="EMBL/GenBank/DDBJ databases">
        <title>Whole genome sequencing of Histamine producing bacteria.</title>
        <authorList>
            <person name="Butler K."/>
        </authorList>
    </citation>
    <scope>NUCLEOTIDE SEQUENCE [LARGE SCALE GENOMIC DNA]</scope>
    <source>
        <strain evidence="2 3">DSM 16190</strain>
    </source>
</reference>
<gene>
    <name evidence="2" type="ORF">C9I89_11825</name>
</gene>
<dbReference type="EMBL" id="PYMC01000007">
    <property type="protein sequence ID" value="PSW04986.1"/>
    <property type="molecule type" value="Genomic_DNA"/>
</dbReference>
<keyword evidence="1" id="KW-0732">Signal</keyword>
<dbReference type="Proteomes" id="UP000240904">
    <property type="component" value="Unassembled WGS sequence"/>
</dbReference>
<dbReference type="PROSITE" id="PS51257">
    <property type="entry name" value="PROKAR_LIPOPROTEIN"/>
    <property type="match status" value="1"/>
</dbReference>
<comment type="caution">
    <text evidence="2">The sequence shown here is derived from an EMBL/GenBank/DDBJ whole genome shotgun (WGS) entry which is preliminary data.</text>
</comment>
<keyword evidence="3" id="KW-1185">Reference proteome</keyword>
<protein>
    <recommendedName>
        <fullName evidence="4">Lipoprotein</fullName>
    </recommendedName>
</protein>
<accession>A0A2T3MYG2</accession>
<dbReference type="AlphaFoldDB" id="A0A2T3MYG2"/>
<evidence type="ECO:0000256" key="1">
    <source>
        <dbReference type="SAM" id="SignalP"/>
    </source>
</evidence>
<sequence length="348" mass="38058">MTHPWIRLALPFAAIAVLTGCSTASSPEPSDPISSSAIEITAESAEKTADGTTVQAFMMRGMVILGHESNSIQPCGSSQQFWLNTPISDREALALITPQGYQAMYAEVIGYLEPAPTEGFAADYDGRFNTKQINLISAEMSGGCKQPPHTTRAFGNEPGWAAEIKDSHVTLLQIGQDRQSQAITRQSAVAGKQQYHGKDFDLTLTKAQCSDTMSDALFGWQSVLQWQGKRYQGCATLGATDVTLHWAGQYRSSAQGSSGLTTIVTLNPDHSATTTYDYQNEDPSIVETGFWQQAGENTVQVMMTEHQGRRLNSERLFTLAGKRLTVYEERINGQTYSLGREGLQLDKQ</sequence>
<dbReference type="OrthoDB" id="5348860at2"/>
<evidence type="ECO:0000313" key="2">
    <source>
        <dbReference type="EMBL" id="PSW04986.1"/>
    </source>
</evidence>
<evidence type="ECO:0000313" key="3">
    <source>
        <dbReference type="Proteomes" id="UP000240904"/>
    </source>
</evidence>
<feature type="chain" id="PRO_5015461981" description="Lipoprotein" evidence="1">
    <location>
        <begin position="25"/>
        <end position="348"/>
    </location>
</feature>